<protein>
    <submittedName>
        <fullName evidence="2">Uncharacterized protein</fullName>
    </submittedName>
</protein>
<gene>
    <name evidence="2" type="ORF">OLEA9_A104113</name>
</gene>
<dbReference type="OrthoDB" id="928401at2759"/>
<dbReference type="Proteomes" id="UP000594638">
    <property type="component" value="Unassembled WGS sequence"/>
</dbReference>
<evidence type="ECO:0000313" key="2">
    <source>
        <dbReference type="EMBL" id="CAA3020051.1"/>
    </source>
</evidence>
<organism evidence="2 3">
    <name type="scientific">Olea europaea subsp. europaea</name>
    <dbReference type="NCBI Taxonomy" id="158383"/>
    <lineage>
        <taxon>Eukaryota</taxon>
        <taxon>Viridiplantae</taxon>
        <taxon>Streptophyta</taxon>
        <taxon>Embryophyta</taxon>
        <taxon>Tracheophyta</taxon>
        <taxon>Spermatophyta</taxon>
        <taxon>Magnoliopsida</taxon>
        <taxon>eudicotyledons</taxon>
        <taxon>Gunneridae</taxon>
        <taxon>Pentapetalae</taxon>
        <taxon>asterids</taxon>
        <taxon>lamiids</taxon>
        <taxon>Lamiales</taxon>
        <taxon>Oleaceae</taxon>
        <taxon>Oleeae</taxon>
        <taxon>Olea</taxon>
    </lineage>
</organism>
<feature type="region of interest" description="Disordered" evidence="1">
    <location>
        <begin position="59"/>
        <end position="139"/>
    </location>
</feature>
<accession>A0A8S0UQE8</accession>
<feature type="compositionally biased region" description="Polar residues" evidence="1">
    <location>
        <begin position="96"/>
        <end position="111"/>
    </location>
</feature>
<sequence length="139" mass="14671">MDEEARQSAEPQKEVLAVNIKSLTIKVASAGKEILADNVPSTPNSLSKNSFTNFLASSPFKSPLVVPPPPPPPPSAFVSALQSPRISPRAILDTDPNPTLESPTPETTFAQLSPPASYCGSQSDDIPSTSYNAPLERGD</sequence>
<proteinExistence type="predicted"/>
<dbReference type="EMBL" id="CACTIH010009033">
    <property type="protein sequence ID" value="CAA3020051.1"/>
    <property type="molecule type" value="Genomic_DNA"/>
</dbReference>
<dbReference type="Gramene" id="OE9A104113T1">
    <property type="protein sequence ID" value="OE9A104113C1"/>
    <property type="gene ID" value="OE9A104113"/>
</dbReference>
<comment type="caution">
    <text evidence="2">The sequence shown here is derived from an EMBL/GenBank/DDBJ whole genome shotgun (WGS) entry which is preliminary data.</text>
</comment>
<dbReference type="AlphaFoldDB" id="A0A8S0UQE8"/>
<evidence type="ECO:0000313" key="3">
    <source>
        <dbReference type="Proteomes" id="UP000594638"/>
    </source>
</evidence>
<name>A0A8S0UQE8_OLEEU</name>
<keyword evidence="3" id="KW-1185">Reference proteome</keyword>
<feature type="compositionally biased region" description="Polar residues" evidence="1">
    <location>
        <begin position="119"/>
        <end position="132"/>
    </location>
</feature>
<reference evidence="2 3" key="1">
    <citation type="submission" date="2019-12" db="EMBL/GenBank/DDBJ databases">
        <authorList>
            <person name="Alioto T."/>
            <person name="Alioto T."/>
            <person name="Gomez Garrido J."/>
        </authorList>
    </citation>
    <scope>NUCLEOTIDE SEQUENCE [LARGE SCALE GENOMIC DNA]</scope>
</reference>
<feature type="compositionally biased region" description="Pro residues" evidence="1">
    <location>
        <begin position="65"/>
        <end position="75"/>
    </location>
</feature>
<evidence type="ECO:0000256" key="1">
    <source>
        <dbReference type="SAM" id="MobiDB-lite"/>
    </source>
</evidence>